<accession>A0A0S4N7B2</accession>
<evidence type="ECO:0008006" key="3">
    <source>
        <dbReference type="Google" id="ProtNLM"/>
    </source>
</evidence>
<reference evidence="2" key="1">
    <citation type="submission" date="2015-11" db="EMBL/GenBank/DDBJ databases">
        <authorList>
            <person name="Varghese N."/>
        </authorList>
    </citation>
    <scope>NUCLEOTIDE SEQUENCE [LARGE SCALE GENOMIC DNA]</scope>
</reference>
<dbReference type="Proteomes" id="UP000320623">
    <property type="component" value="Unassembled WGS sequence"/>
</dbReference>
<name>A0A0S4N7B2_9BACT</name>
<organism evidence="1 2">
    <name type="scientific">Candidatus Thermokryptus mobilis</name>
    <dbReference type="NCBI Taxonomy" id="1643428"/>
    <lineage>
        <taxon>Bacteria</taxon>
        <taxon>Pseudomonadati</taxon>
        <taxon>Candidatus Kryptoniota</taxon>
        <taxon>Candidatus Thermokryptus</taxon>
    </lineage>
</organism>
<dbReference type="EMBL" id="FAOO01000009">
    <property type="protein sequence ID" value="CUU06038.1"/>
    <property type="molecule type" value="Genomic_DNA"/>
</dbReference>
<dbReference type="AlphaFoldDB" id="A0A0S4N7B2"/>
<gene>
    <name evidence="1" type="ORF">JGI1_01384</name>
</gene>
<sequence length="40" mass="4767">MVIYSVEFTDEDEKDLARIDKNTVQRILNKLKPERLKGEM</sequence>
<dbReference type="RefSeq" id="WP_268904362.1">
    <property type="nucleotide sequence ID" value="NZ_FAOO01000009.1"/>
</dbReference>
<protein>
    <recommendedName>
        <fullName evidence="3">mRNA interferase RelE/StbE</fullName>
    </recommendedName>
</protein>
<evidence type="ECO:0000313" key="1">
    <source>
        <dbReference type="EMBL" id="CUU06038.1"/>
    </source>
</evidence>
<keyword evidence="2" id="KW-1185">Reference proteome</keyword>
<dbReference type="STRING" id="1643428.GCA_001442855_01355"/>
<proteinExistence type="predicted"/>
<evidence type="ECO:0000313" key="2">
    <source>
        <dbReference type="Proteomes" id="UP000320623"/>
    </source>
</evidence>